<evidence type="ECO:0000313" key="2">
    <source>
        <dbReference type="EMBL" id="SEO57351.1"/>
    </source>
</evidence>
<evidence type="ECO:0000313" key="3">
    <source>
        <dbReference type="Proteomes" id="UP000198960"/>
    </source>
</evidence>
<dbReference type="InterPro" id="IPR037523">
    <property type="entry name" value="VOC_core"/>
</dbReference>
<name>A0A1H8QTS2_9ACTN</name>
<protein>
    <submittedName>
        <fullName evidence="2">Glyoxalase/Bleomycin resistance protein/Dioxygenase superfamily protein</fullName>
    </submittedName>
</protein>
<dbReference type="Gene3D" id="3.10.180.10">
    <property type="entry name" value="2,3-Dihydroxybiphenyl 1,2-Dioxygenase, domain 1"/>
    <property type="match status" value="1"/>
</dbReference>
<feature type="domain" description="VOC" evidence="1">
    <location>
        <begin position="5"/>
        <end position="133"/>
    </location>
</feature>
<dbReference type="SUPFAM" id="SSF54593">
    <property type="entry name" value="Glyoxalase/Bleomycin resistance protein/Dihydroxybiphenyl dioxygenase"/>
    <property type="match status" value="1"/>
</dbReference>
<sequence length="145" mass="16048">MDMKRMEYIGVVVDNLEEGVQRFSEVFGYEFDIVDTTTIDIQVTEGDLPDAKAPQGGMRLALDKSGVFELVEVAGAEEGFRNIHFRVDDMDEAIAELSSKGLRLLRRFVVGGMKEAIFNADDMYGIRVCLLEYEGPSVAAAMLNG</sequence>
<dbReference type="OrthoDB" id="7187210at2"/>
<accession>A0A1H8QTS2</accession>
<dbReference type="PROSITE" id="PS51819">
    <property type="entry name" value="VOC"/>
    <property type="match status" value="1"/>
</dbReference>
<gene>
    <name evidence="2" type="ORF">SAMN05660991_00786</name>
</gene>
<reference evidence="3" key="1">
    <citation type="submission" date="2016-10" db="EMBL/GenBank/DDBJ databases">
        <authorList>
            <person name="Varghese N."/>
            <person name="Submissions S."/>
        </authorList>
    </citation>
    <scope>NUCLEOTIDE SEQUENCE [LARGE SCALE GENOMIC DNA]</scope>
    <source>
        <strain evidence="3">DSM 45413</strain>
    </source>
</reference>
<keyword evidence="2" id="KW-0560">Oxidoreductase</keyword>
<dbReference type="InterPro" id="IPR004360">
    <property type="entry name" value="Glyas_Fos-R_dOase_dom"/>
</dbReference>
<dbReference type="STRING" id="673521.SAMN05660991_00786"/>
<keyword evidence="3" id="KW-1185">Reference proteome</keyword>
<evidence type="ECO:0000259" key="1">
    <source>
        <dbReference type="PROSITE" id="PS51819"/>
    </source>
</evidence>
<organism evidence="2 3">
    <name type="scientific">Trujillonella endophytica</name>
    <dbReference type="NCBI Taxonomy" id="673521"/>
    <lineage>
        <taxon>Bacteria</taxon>
        <taxon>Bacillati</taxon>
        <taxon>Actinomycetota</taxon>
        <taxon>Actinomycetes</taxon>
        <taxon>Geodermatophilales</taxon>
        <taxon>Geodermatophilaceae</taxon>
        <taxon>Trujillonella</taxon>
    </lineage>
</organism>
<dbReference type="InterPro" id="IPR029068">
    <property type="entry name" value="Glyas_Bleomycin-R_OHBP_Dase"/>
</dbReference>
<proteinExistence type="predicted"/>
<dbReference type="EMBL" id="FOEE01000002">
    <property type="protein sequence ID" value="SEO57351.1"/>
    <property type="molecule type" value="Genomic_DNA"/>
</dbReference>
<dbReference type="RefSeq" id="WP_139220391.1">
    <property type="nucleotide sequence ID" value="NZ_FOEE01000002.1"/>
</dbReference>
<keyword evidence="2" id="KW-0223">Dioxygenase</keyword>
<dbReference type="AlphaFoldDB" id="A0A1H8QTS2"/>
<dbReference type="GO" id="GO:0051213">
    <property type="term" value="F:dioxygenase activity"/>
    <property type="evidence" value="ECO:0007669"/>
    <property type="project" value="UniProtKB-KW"/>
</dbReference>
<dbReference type="Proteomes" id="UP000198960">
    <property type="component" value="Unassembled WGS sequence"/>
</dbReference>
<dbReference type="Pfam" id="PF00903">
    <property type="entry name" value="Glyoxalase"/>
    <property type="match status" value="1"/>
</dbReference>